<sequence length="482" mass="50092">MPLIASPISTSLASARSRVSCFSDKGRRVCRCPKGQQQRSRRKESNHSNSTNLRGTCPLASAGDSAVTMISTAASSMITQQAQAQTSGLAAASVAANATVLVAAAAACAIAAAAAAIFVLHRDPASMLRDARFAITGRRGRLAHAASTKKSQWTSNAWDNKTVWVVGASQGLGYVVAYELARRGARLILSSRNRAKLEAVKSGLPNPNVHVVVPVDVTDEPSVVSAVRAVKHSVKETVSCVALCVGRSQRAPADETSLAVDRAAMEVNFHGPVCVAKHAMSLLRASPPGGSPAGGREHGRFLVICSLAGTVPSPAQASYCAAKHALRAWFETLRAEMHPSRDGVGVTVCCPGPAGGAPRSVFGAVLEADADGAEQHSRAPASMSETDVPGVSVVSSPDDKASVKSVDGKKEKRLDPLWVAQVCVDATEAGANEALLAPPPLLGFALLYRFVPFVANLALRLKGPKRVAACRSGASLYEGLTN</sequence>
<comment type="similarity">
    <text evidence="1">Belongs to the short-chain dehydrogenases/reductases (SDR) family.</text>
</comment>
<dbReference type="GO" id="GO:0016491">
    <property type="term" value="F:oxidoreductase activity"/>
    <property type="evidence" value="ECO:0007669"/>
    <property type="project" value="UniProtKB-KW"/>
</dbReference>
<keyword evidence="8" id="KW-1185">Reference proteome</keyword>
<organism evidence="7 8">
    <name type="scientific">Pycnococcus provasolii</name>
    <dbReference type="NCBI Taxonomy" id="41880"/>
    <lineage>
        <taxon>Eukaryota</taxon>
        <taxon>Viridiplantae</taxon>
        <taxon>Chlorophyta</taxon>
        <taxon>Pseudoscourfieldiophyceae</taxon>
        <taxon>Pseudoscourfieldiales</taxon>
        <taxon>Pycnococcaceae</taxon>
        <taxon>Pycnococcus</taxon>
    </lineage>
</organism>
<keyword evidence="5" id="KW-0812">Transmembrane</keyword>
<evidence type="ECO:0000256" key="5">
    <source>
        <dbReference type="SAM" id="Phobius"/>
    </source>
</evidence>
<dbReference type="SUPFAM" id="SSF51735">
    <property type="entry name" value="NAD(P)-binding Rossmann-fold domains"/>
    <property type="match status" value="1"/>
</dbReference>
<keyword evidence="2" id="KW-0560">Oxidoreductase</keyword>
<name>A0A830HB80_9CHLO</name>
<feature type="region of interest" description="Disordered" evidence="4">
    <location>
        <begin position="373"/>
        <end position="407"/>
    </location>
</feature>
<proteinExistence type="inferred from homology"/>
<evidence type="ECO:0000256" key="1">
    <source>
        <dbReference type="ARBA" id="ARBA00006484"/>
    </source>
</evidence>
<dbReference type="InterPro" id="IPR057326">
    <property type="entry name" value="KR_dom"/>
</dbReference>
<dbReference type="Gene3D" id="3.40.50.720">
    <property type="entry name" value="NAD(P)-binding Rossmann-like Domain"/>
    <property type="match status" value="1"/>
</dbReference>
<dbReference type="EMBL" id="BNJQ01000004">
    <property type="protein sequence ID" value="GHP02861.1"/>
    <property type="molecule type" value="Genomic_DNA"/>
</dbReference>
<dbReference type="GO" id="GO:0016020">
    <property type="term" value="C:membrane"/>
    <property type="evidence" value="ECO:0007669"/>
    <property type="project" value="TreeGrafter"/>
</dbReference>
<evidence type="ECO:0000313" key="8">
    <source>
        <dbReference type="Proteomes" id="UP000660262"/>
    </source>
</evidence>
<comment type="function">
    <text evidence="3">Putative oxidoreductase.</text>
</comment>
<dbReference type="Proteomes" id="UP000660262">
    <property type="component" value="Unassembled WGS sequence"/>
</dbReference>
<dbReference type="PANTHER" id="PTHR44196">
    <property type="entry name" value="DEHYDROGENASE/REDUCTASE SDR FAMILY MEMBER 7B"/>
    <property type="match status" value="1"/>
</dbReference>
<keyword evidence="5" id="KW-0472">Membrane</keyword>
<feature type="domain" description="Ketoreductase" evidence="6">
    <location>
        <begin position="161"/>
        <end position="357"/>
    </location>
</feature>
<gene>
    <name evidence="7" type="ORF">PPROV_000161600</name>
</gene>
<dbReference type="InterPro" id="IPR036291">
    <property type="entry name" value="NAD(P)-bd_dom_sf"/>
</dbReference>
<feature type="region of interest" description="Disordered" evidence="4">
    <location>
        <begin position="32"/>
        <end position="55"/>
    </location>
</feature>
<protein>
    <recommendedName>
        <fullName evidence="6">Ketoreductase domain-containing protein</fullName>
    </recommendedName>
</protein>
<feature type="compositionally biased region" description="Basic and acidic residues" evidence="4">
    <location>
        <begin position="397"/>
        <end position="407"/>
    </location>
</feature>
<dbReference type="Pfam" id="PF00106">
    <property type="entry name" value="adh_short"/>
    <property type="match status" value="1"/>
</dbReference>
<dbReference type="AlphaFoldDB" id="A0A830HB80"/>
<feature type="compositionally biased region" description="Low complexity" evidence="4">
    <location>
        <begin position="387"/>
        <end position="396"/>
    </location>
</feature>
<dbReference type="OrthoDB" id="1933717at2759"/>
<evidence type="ECO:0000313" key="7">
    <source>
        <dbReference type="EMBL" id="GHP02861.1"/>
    </source>
</evidence>
<evidence type="ECO:0000259" key="6">
    <source>
        <dbReference type="SMART" id="SM00822"/>
    </source>
</evidence>
<reference evidence="7" key="1">
    <citation type="submission" date="2020-10" db="EMBL/GenBank/DDBJ databases">
        <title>Unveiling of a novel bifunctional photoreceptor, Dualchrome1, isolated from a cosmopolitan green alga.</title>
        <authorList>
            <person name="Suzuki S."/>
            <person name="Kawachi M."/>
        </authorList>
    </citation>
    <scope>NUCLEOTIDE SEQUENCE</scope>
    <source>
        <strain evidence="7">NIES 2893</strain>
    </source>
</reference>
<evidence type="ECO:0000256" key="2">
    <source>
        <dbReference type="ARBA" id="ARBA00023002"/>
    </source>
</evidence>
<dbReference type="PANTHER" id="PTHR44196:SF1">
    <property type="entry name" value="DEHYDROGENASE_REDUCTASE SDR FAMILY MEMBER 7B"/>
    <property type="match status" value="1"/>
</dbReference>
<comment type="caution">
    <text evidence="7">The sequence shown here is derived from an EMBL/GenBank/DDBJ whole genome shotgun (WGS) entry which is preliminary data.</text>
</comment>
<keyword evidence="5" id="KW-1133">Transmembrane helix</keyword>
<evidence type="ECO:0000256" key="4">
    <source>
        <dbReference type="SAM" id="MobiDB-lite"/>
    </source>
</evidence>
<dbReference type="SMART" id="SM00822">
    <property type="entry name" value="PKS_KR"/>
    <property type="match status" value="1"/>
</dbReference>
<evidence type="ECO:0000256" key="3">
    <source>
        <dbReference type="ARBA" id="ARBA00037096"/>
    </source>
</evidence>
<feature type="transmembrane region" description="Helical" evidence="5">
    <location>
        <begin position="100"/>
        <end position="120"/>
    </location>
</feature>
<dbReference type="InterPro" id="IPR002347">
    <property type="entry name" value="SDR_fam"/>
</dbReference>
<dbReference type="PROSITE" id="PS00061">
    <property type="entry name" value="ADH_SHORT"/>
    <property type="match status" value="1"/>
</dbReference>
<accession>A0A830HB80</accession>
<dbReference type="InterPro" id="IPR020904">
    <property type="entry name" value="Sc_DH/Rdtase_CS"/>
</dbReference>